<dbReference type="PANTHER" id="PTHR30293:SF0">
    <property type="entry name" value="NITROGEN ASSIMILATION REGULATORY PROTEIN NAC"/>
    <property type="match status" value="1"/>
</dbReference>
<dbReference type="PROSITE" id="PS50931">
    <property type="entry name" value="HTH_LYSR"/>
    <property type="match status" value="1"/>
</dbReference>
<dbReference type="InterPro" id="IPR036388">
    <property type="entry name" value="WH-like_DNA-bd_sf"/>
</dbReference>
<organism evidence="7 8">
    <name type="scientific">Variovorax robiniae</name>
    <dbReference type="NCBI Taxonomy" id="1836199"/>
    <lineage>
        <taxon>Bacteria</taxon>
        <taxon>Pseudomonadati</taxon>
        <taxon>Pseudomonadota</taxon>
        <taxon>Betaproteobacteria</taxon>
        <taxon>Burkholderiales</taxon>
        <taxon>Comamonadaceae</taxon>
        <taxon>Variovorax</taxon>
    </lineage>
</organism>
<dbReference type="Pfam" id="PF00126">
    <property type="entry name" value="HTH_1"/>
    <property type="match status" value="1"/>
</dbReference>
<keyword evidence="8" id="KW-1185">Reference proteome</keyword>
<gene>
    <name evidence="7" type="ORF">WKW79_16200</name>
</gene>
<keyword evidence="4" id="KW-0010">Activator</keyword>
<evidence type="ECO:0000313" key="7">
    <source>
        <dbReference type="EMBL" id="MEJ8856123.1"/>
    </source>
</evidence>
<dbReference type="Proteomes" id="UP001367030">
    <property type="component" value="Unassembled WGS sequence"/>
</dbReference>
<sequence length="312" mass="33168">MELRQLRYFVGVCEAGSLLQAASRLHVAQPALGQQIAALEHEVGGKLFDRSSRGMALTDAGRAFLEHARVVLADVERARLSVRDANAVPRGDVAVGLPTTIALSVTVPLVQACRERLPHVRLKVVEAYSGFLSEWLRGGRLDLAILFGDASEPALAKRALLEERLALVTPANGPRLATRIPLAKVAAYPLVLPGREHGLRRIIDQACSAASIELDVIAEIDSLTSVKKAVEAGIGSTILSMSSVAEEVAAGKLRAATITDEGMTRRVVSATNFARPSTPAAAAVIALATELIQQMVKSGVWPARWIDVGTGR</sequence>
<dbReference type="InterPro" id="IPR036390">
    <property type="entry name" value="WH_DNA-bd_sf"/>
</dbReference>
<dbReference type="Gene3D" id="3.40.190.290">
    <property type="match status" value="1"/>
</dbReference>
<dbReference type="Pfam" id="PF03466">
    <property type="entry name" value="LysR_substrate"/>
    <property type="match status" value="1"/>
</dbReference>
<evidence type="ECO:0000256" key="3">
    <source>
        <dbReference type="ARBA" id="ARBA00023125"/>
    </source>
</evidence>
<dbReference type="PRINTS" id="PR00039">
    <property type="entry name" value="HTHLYSR"/>
</dbReference>
<dbReference type="SUPFAM" id="SSF46785">
    <property type="entry name" value="Winged helix' DNA-binding domain"/>
    <property type="match status" value="1"/>
</dbReference>
<dbReference type="InterPro" id="IPR000847">
    <property type="entry name" value="LysR_HTH_N"/>
</dbReference>
<evidence type="ECO:0000256" key="5">
    <source>
        <dbReference type="ARBA" id="ARBA00023163"/>
    </source>
</evidence>
<dbReference type="Gene3D" id="1.10.10.10">
    <property type="entry name" value="Winged helix-like DNA-binding domain superfamily/Winged helix DNA-binding domain"/>
    <property type="match status" value="1"/>
</dbReference>
<keyword evidence="5" id="KW-0804">Transcription</keyword>
<evidence type="ECO:0000256" key="1">
    <source>
        <dbReference type="ARBA" id="ARBA00009437"/>
    </source>
</evidence>
<reference evidence="7 8" key="1">
    <citation type="submission" date="2024-03" db="EMBL/GenBank/DDBJ databases">
        <title>Novel species of the genus Variovorax.</title>
        <authorList>
            <person name="Liu Q."/>
            <person name="Xin Y.-H."/>
        </authorList>
    </citation>
    <scope>NUCLEOTIDE SEQUENCE [LARGE SCALE GENOMIC DNA]</scope>
    <source>
        <strain evidence="7 8">KACC 18901</strain>
    </source>
</reference>
<dbReference type="EMBL" id="JBBKZS010000006">
    <property type="protein sequence ID" value="MEJ8856123.1"/>
    <property type="molecule type" value="Genomic_DNA"/>
</dbReference>
<name>A0ABU8X8L1_9BURK</name>
<dbReference type="InterPro" id="IPR005119">
    <property type="entry name" value="LysR_subst-bd"/>
</dbReference>
<dbReference type="CDD" id="cd08433">
    <property type="entry name" value="PBP2_Nac"/>
    <property type="match status" value="1"/>
</dbReference>
<accession>A0ABU8X8L1</accession>
<feature type="domain" description="HTH lysR-type" evidence="6">
    <location>
        <begin position="1"/>
        <end position="58"/>
    </location>
</feature>
<dbReference type="RefSeq" id="WP_340336198.1">
    <property type="nucleotide sequence ID" value="NZ_JBBKZS010000006.1"/>
</dbReference>
<protein>
    <submittedName>
        <fullName evidence="7">LysR substrate-binding domain-containing protein</fullName>
    </submittedName>
</protein>
<proteinExistence type="inferred from homology"/>
<evidence type="ECO:0000256" key="2">
    <source>
        <dbReference type="ARBA" id="ARBA00023015"/>
    </source>
</evidence>
<dbReference type="SUPFAM" id="SSF53850">
    <property type="entry name" value="Periplasmic binding protein-like II"/>
    <property type="match status" value="1"/>
</dbReference>
<evidence type="ECO:0000256" key="4">
    <source>
        <dbReference type="ARBA" id="ARBA00023159"/>
    </source>
</evidence>
<keyword evidence="2" id="KW-0805">Transcription regulation</keyword>
<comment type="caution">
    <text evidence="7">The sequence shown here is derived from an EMBL/GenBank/DDBJ whole genome shotgun (WGS) entry which is preliminary data.</text>
</comment>
<keyword evidence="3" id="KW-0238">DNA-binding</keyword>
<comment type="similarity">
    <text evidence="1">Belongs to the LysR transcriptional regulatory family.</text>
</comment>
<dbReference type="PANTHER" id="PTHR30293">
    <property type="entry name" value="TRANSCRIPTIONAL REGULATORY PROTEIN NAC-RELATED"/>
    <property type="match status" value="1"/>
</dbReference>
<evidence type="ECO:0000259" key="6">
    <source>
        <dbReference type="PROSITE" id="PS50931"/>
    </source>
</evidence>
<evidence type="ECO:0000313" key="8">
    <source>
        <dbReference type="Proteomes" id="UP001367030"/>
    </source>
</evidence>